<dbReference type="PANTHER" id="PTHR42795">
    <property type="entry name" value="ALANINE DEHYDROGENASE"/>
    <property type="match status" value="1"/>
</dbReference>
<evidence type="ECO:0000256" key="8">
    <source>
        <dbReference type="PIRSR" id="PIRSR000183-3"/>
    </source>
</evidence>
<protein>
    <recommendedName>
        <fullName evidence="2 5">Alanine dehydrogenase</fullName>
        <ecNumber evidence="2 5">1.4.1.1</ecNumber>
    </recommendedName>
</protein>
<dbReference type="AlphaFoldDB" id="A0A1Y1BPV7"/>
<dbReference type="GO" id="GO:0042853">
    <property type="term" value="P:L-alanine catabolic process"/>
    <property type="evidence" value="ECO:0007669"/>
    <property type="project" value="InterPro"/>
</dbReference>
<feature type="binding site" evidence="8">
    <location>
        <begin position="298"/>
        <end position="301"/>
    </location>
    <ligand>
        <name>NAD(+)</name>
        <dbReference type="ChEBI" id="CHEBI:57540"/>
    </ligand>
</feature>
<accession>A0A1Y1BPV7</accession>
<dbReference type="SUPFAM" id="SSF51735">
    <property type="entry name" value="NAD(P)-binding Rossmann-fold domains"/>
    <property type="match status" value="1"/>
</dbReference>
<keyword evidence="4 5" id="KW-0520">NAD</keyword>
<evidence type="ECO:0000256" key="5">
    <source>
        <dbReference type="PIRNR" id="PIRNR000183"/>
    </source>
</evidence>
<dbReference type="SMART" id="SM01002">
    <property type="entry name" value="AlaDh_PNT_C"/>
    <property type="match status" value="1"/>
</dbReference>
<evidence type="ECO:0000256" key="1">
    <source>
        <dbReference type="ARBA" id="ARBA00005689"/>
    </source>
</evidence>
<reference evidence="11 12" key="1">
    <citation type="journal article" date="2017" name="Genome Announc.">
        <title>Complete Genome Sequence of Burkholderia stabilis FERMP-21014.</title>
        <authorList>
            <person name="Konishi K."/>
            <person name="Kumagai T."/>
            <person name="Sakasegawa S."/>
            <person name="Tamura T."/>
        </authorList>
    </citation>
    <scope>NUCLEOTIDE SEQUENCE [LARGE SCALE GENOMIC DNA]</scope>
    <source>
        <strain evidence="11 12">FERMP-21014</strain>
    </source>
</reference>
<evidence type="ECO:0000259" key="10">
    <source>
        <dbReference type="SMART" id="SM01003"/>
    </source>
</evidence>
<feature type="binding site" evidence="8">
    <location>
        <position position="134"/>
    </location>
    <ligand>
        <name>NAD(+)</name>
        <dbReference type="ChEBI" id="CHEBI:57540"/>
    </ligand>
</feature>
<dbReference type="InterPro" id="IPR007886">
    <property type="entry name" value="AlaDH/PNT_N"/>
</dbReference>
<dbReference type="RefSeq" id="WP_096474535.1">
    <property type="nucleotide sequence ID" value="NZ_AP018112.1"/>
</dbReference>
<evidence type="ECO:0000256" key="2">
    <source>
        <dbReference type="ARBA" id="ARBA00012897"/>
    </source>
</evidence>
<evidence type="ECO:0000259" key="9">
    <source>
        <dbReference type="SMART" id="SM01002"/>
    </source>
</evidence>
<dbReference type="GO" id="GO:0005886">
    <property type="term" value="C:plasma membrane"/>
    <property type="evidence" value="ECO:0007669"/>
    <property type="project" value="TreeGrafter"/>
</dbReference>
<organism evidence="11 12">
    <name type="scientific">Burkholderia stabilis</name>
    <dbReference type="NCBI Taxonomy" id="95485"/>
    <lineage>
        <taxon>Bacteria</taxon>
        <taxon>Pseudomonadati</taxon>
        <taxon>Pseudomonadota</taxon>
        <taxon>Betaproteobacteria</taxon>
        <taxon>Burkholderiales</taxon>
        <taxon>Burkholderiaceae</taxon>
        <taxon>Burkholderia</taxon>
        <taxon>Burkholderia cepacia complex</taxon>
    </lineage>
</organism>
<feature type="binding site" evidence="8">
    <location>
        <begin position="239"/>
        <end position="240"/>
    </location>
    <ligand>
        <name>NAD(+)</name>
        <dbReference type="ChEBI" id="CHEBI:57540"/>
    </ligand>
</feature>
<evidence type="ECO:0000256" key="7">
    <source>
        <dbReference type="PIRSR" id="PIRSR000183-2"/>
    </source>
</evidence>
<evidence type="ECO:0000256" key="3">
    <source>
        <dbReference type="ARBA" id="ARBA00023002"/>
    </source>
</evidence>
<dbReference type="CDD" id="cd05305">
    <property type="entry name" value="L-AlaDH"/>
    <property type="match status" value="1"/>
</dbReference>
<proteinExistence type="inferred from homology"/>
<dbReference type="Pfam" id="PF01262">
    <property type="entry name" value="AlaDh_PNT_C"/>
    <property type="match status" value="1"/>
</dbReference>
<keyword evidence="8" id="KW-0547">Nucleotide-binding</keyword>
<dbReference type="InterPro" id="IPR036291">
    <property type="entry name" value="NAD(P)-bd_dom_sf"/>
</dbReference>
<dbReference type="GO" id="GO:0000166">
    <property type="term" value="F:nucleotide binding"/>
    <property type="evidence" value="ECO:0007669"/>
    <property type="project" value="UniProtKB-KW"/>
</dbReference>
<gene>
    <name evidence="11" type="ORF">BSFP_048970</name>
</gene>
<dbReference type="PIRSF" id="PIRSF000183">
    <property type="entry name" value="Alanine_dh"/>
    <property type="match status" value="1"/>
</dbReference>
<dbReference type="EMBL" id="AP018112">
    <property type="protein sequence ID" value="BAX62030.1"/>
    <property type="molecule type" value="Genomic_DNA"/>
</dbReference>
<dbReference type="InterPro" id="IPR007698">
    <property type="entry name" value="AlaDH/PNT_NAD(H)-bd"/>
</dbReference>
<evidence type="ECO:0000313" key="11">
    <source>
        <dbReference type="EMBL" id="BAX62030.1"/>
    </source>
</evidence>
<feature type="binding site" evidence="7">
    <location>
        <position position="75"/>
    </location>
    <ligand>
        <name>substrate</name>
    </ligand>
</feature>
<dbReference type="SMART" id="SM01003">
    <property type="entry name" value="AlaDh_PNT_N"/>
    <property type="match status" value="1"/>
</dbReference>
<feature type="active site" description="Proton donor/acceptor" evidence="6">
    <location>
        <position position="270"/>
    </location>
</feature>
<dbReference type="Pfam" id="PF05222">
    <property type="entry name" value="AlaDh_PNT_N"/>
    <property type="match status" value="1"/>
</dbReference>
<dbReference type="GO" id="GO:0000286">
    <property type="term" value="F:alanine dehydrogenase activity"/>
    <property type="evidence" value="ECO:0007669"/>
    <property type="project" value="UniProtKB-UniRule"/>
</dbReference>
<evidence type="ECO:0000256" key="6">
    <source>
        <dbReference type="PIRSR" id="PIRSR000183-1"/>
    </source>
</evidence>
<feature type="domain" description="Alanine dehydrogenase/pyridine nucleotide transhydrogenase N-terminal" evidence="10">
    <location>
        <begin position="4"/>
        <end position="137"/>
    </location>
</feature>
<dbReference type="NCBIfam" id="TIGR00518">
    <property type="entry name" value="alaDH"/>
    <property type="match status" value="1"/>
</dbReference>
<comment type="similarity">
    <text evidence="1 5">Belongs to the AlaDH/PNT family.</text>
</comment>
<evidence type="ECO:0000313" key="12">
    <source>
        <dbReference type="Proteomes" id="UP000218432"/>
    </source>
</evidence>
<name>A0A1Y1BPV7_9BURK</name>
<feature type="domain" description="Alanine dehydrogenase/pyridine nucleotide transhydrogenase NAD(H)-binding" evidence="9">
    <location>
        <begin position="149"/>
        <end position="297"/>
    </location>
</feature>
<dbReference type="Proteomes" id="UP000218432">
    <property type="component" value="Chromosome 2"/>
</dbReference>
<dbReference type="FunFam" id="3.40.50.720:FF:000049">
    <property type="entry name" value="Alanine dehydrogenase"/>
    <property type="match status" value="1"/>
</dbReference>
<dbReference type="PANTHER" id="PTHR42795:SF1">
    <property type="entry name" value="ALANINE DEHYDROGENASE"/>
    <property type="match status" value="1"/>
</dbReference>
<dbReference type="InterPro" id="IPR008143">
    <property type="entry name" value="Ala_DH/PNT_CS2"/>
</dbReference>
<comment type="catalytic activity">
    <reaction evidence="5">
        <text>L-alanine + NAD(+) + H2O = pyruvate + NH4(+) + NADH + H(+)</text>
        <dbReference type="Rhea" id="RHEA:18405"/>
        <dbReference type="ChEBI" id="CHEBI:15361"/>
        <dbReference type="ChEBI" id="CHEBI:15377"/>
        <dbReference type="ChEBI" id="CHEBI:15378"/>
        <dbReference type="ChEBI" id="CHEBI:28938"/>
        <dbReference type="ChEBI" id="CHEBI:57540"/>
        <dbReference type="ChEBI" id="CHEBI:57945"/>
        <dbReference type="ChEBI" id="CHEBI:57972"/>
        <dbReference type="EC" id="1.4.1.1"/>
    </reaction>
</comment>
<dbReference type="Gene3D" id="3.40.50.720">
    <property type="entry name" value="NAD(P)-binding Rossmann-like Domain"/>
    <property type="match status" value="2"/>
</dbReference>
<feature type="binding site" evidence="8">
    <location>
        <position position="220"/>
    </location>
    <ligand>
        <name>NAD(+)</name>
        <dbReference type="ChEBI" id="CHEBI:57540"/>
    </ligand>
</feature>
<feature type="binding site" evidence="8">
    <location>
        <position position="203"/>
    </location>
    <ligand>
        <name>NAD(+)</name>
        <dbReference type="ChEBI" id="CHEBI:57540"/>
    </ligand>
</feature>
<evidence type="ECO:0000256" key="4">
    <source>
        <dbReference type="ARBA" id="ARBA00023027"/>
    </source>
</evidence>
<feature type="binding site" evidence="8">
    <location>
        <begin position="267"/>
        <end position="270"/>
    </location>
    <ligand>
        <name>NAD(+)</name>
        <dbReference type="ChEBI" id="CHEBI:57540"/>
    </ligand>
</feature>
<dbReference type="SUPFAM" id="SSF52283">
    <property type="entry name" value="Formate/glycerate dehydrogenase catalytic domain-like"/>
    <property type="match status" value="1"/>
</dbReference>
<feature type="binding site" evidence="7">
    <location>
        <position position="15"/>
    </location>
    <ligand>
        <name>substrate</name>
    </ligand>
</feature>
<dbReference type="PROSITE" id="PS00837">
    <property type="entry name" value="ALADH_PNT_2"/>
    <property type="match status" value="1"/>
</dbReference>
<feature type="binding site" evidence="8">
    <location>
        <position position="198"/>
    </location>
    <ligand>
        <name>NAD(+)</name>
        <dbReference type="ChEBI" id="CHEBI:57540"/>
    </ligand>
</feature>
<dbReference type="EC" id="1.4.1.1" evidence="2 5"/>
<dbReference type="InterPro" id="IPR008141">
    <property type="entry name" value="Ala_DH"/>
</dbReference>
<keyword evidence="3 5" id="KW-0560">Oxidoreductase</keyword>
<sequence>MLIGVPKEIKNHEYRVGLTPASARELTRHGHTVLVQRGAGTAIGLLDNDYTAAGASLGDSADEIFARADMIIKVKEPQLAECAMLRRGQILYTYLHLAPDPEQAAALVMSGAVCIAYETVTGPGGGLPLLAPMSEVAGRMSIQVAATHLESPRGGRGLLMAGVPGVPAAHVVVLGAGVVGTGALQMAVGLGARVTVLDNNVNRLRQLDLVFANRITTVCSNAQTIDEAVREADVVIGAVLVPGASAPRLVTRDMIATMRTGAVVVDVAIDQGGCFETSHATTHADPTFVVDGVVHYCVANMPGAVARTSTFALNNATLGHALALADKGWKQAMADDPHLRAGLNVCDGHITYEAVALALGLPYVPAAGVLA</sequence>
<feature type="active site" description="Proton donor/acceptor" evidence="6">
    <location>
        <position position="96"/>
    </location>
</feature>